<sequence>MAARIFRRKQPFFSPPLLSRIYNLCPYLKRWKHTCSKEGEVVRLRDITWRSIARESSYDAATWKTLDSSSAGIMNSDISSPTWTVLKILQCKGFDAYLVGGCVRDLLLKRKPKDFDIVTTASLKQIKKNFHRSRVVGRRFPICHVQIRDCTVEVSSFNTTGRHVKERETTHSSQIPTNCDEKDFIRWKNCMERDFTINGLFYDPFNRVIYDYIDGIKDLKICKMHTIIPAHLSFTEDSARILRGLRIAARLGLQFSSEITAAIHELSSSIMTLPKSRLIMELNFMLAYGAAEPSIHLLQKFKLLEILLPFHAAYLANQTKSQPTRSSIMLMDIFSNLDKVLSADRPSDSTLWLALLAFHLALLDHPQDALVVWTFSSILYHGLWSKGMQFARENAIYAKFVPEISTSLATISDESLLEEVSHLASLVKSSSIALTSNDALQQSMARYPNQASRSGLILVSEKMGKNVAKLFDNLEKDIKSCDKERQKYNIDYELLKKGNHGETRFVLGKIIMDTMRAKLTREPGDIITETTGPVLSKLFL</sequence>
<dbReference type="EC" id="2.7.7.19" evidence="1"/>
<keyword evidence="1" id="KW-0548">Nucleotidyltransferase</keyword>
<keyword evidence="1" id="KW-0808">Transferase</keyword>
<proteinExistence type="predicted"/>
<organism evidence="1 2">
    <name type="scientific">Dioscorea alata</name>
    <name type="common">Purple yam</name>
    <dbReference type="NCBI Taxonomy" id="55571"/>
    <lineage>
        <taxon>Eukaryota</taxon>
        <taxon>Viridiplantae</taxon>
        <taxon>Streptophyta</taxon>
        <taxon>Embryophyta</taxon>
        <taxon>Tracheophyta</taxon>
        <taxon>Spermatophyta</taxon>
        <taxon>Magnoliopsida</taxon>
        <taxon>Liliopsida</taxon>
        <taxon>Dioscoreales</taxon>
        <taxon>Dioscoreaceae</taxon>
        <taxon>Dioscorea</taxon>
    </lineage>
</organism>
<keyword evidence="2" id="KW-1185">Reference proteome</keyword>
<dbReference type="Proteomes" id="UP000827976">
    <property type="component" value="Chromosome 2"/>
</dbReference>
<dbReference type="EMBL" id="CM037012">
    <property type="protein sequence ID" value="KAH7690300.1"/>
    <property type="molecule type" value="Genomic_DNA"/>
</dbReference>
<name>A0ACB7WP87_DIOAL</name>
<protein>
    <submittedName>
        <fullName evidence="1">Polynucleotide adenylyltransferase protein</fullName>
        <ecNumber evidence="1">2.7.7.19</ecNumber>
    </submittedName>
</protein>
<reference evidence="2" key="1">
    <citation type="journal article" date="2022" name="Nat. Commun.">
        <title>Chromosome evolution and the genetic basis of agronomically important traits in greater yam.</title>
        <authorList>
            <person name="Bredeson J.V."/>
            <person name="Lyons J.B."/>
            <person name="Oniyinde I.O."/>
            <person name="Okereke N.R."/>
            <person name="Kolade O."/>
            <person name="Nnabue I."/>
            <person name="Nwadili C.O."/>
            <person name="Hribova E."/>
            <person name="Parker M."/>
            <person name="Nwogha J."/>
            <person name="Shu S."/>
            <person name="Carlson J."/>
            <person name="Kariba R."/>
            <person name="Muthemba S."/>
            <person name="Knop K."/>
            <person name="Barton G.J."/>
            <person name="Sherwood A.V."/>
            <person name="Lopez-Montes A."/>
            <person name="Asiedu R."/>
            <person name="Jamnadass R."/>
            <person name="Muchugi A."/>
            <person name="Goodstein D."/>
            <person name="Egesi C.N."/>
            <person name="Featherston J."/>
            <person name="Asfaw A."/>
            <person name="Simpson G.G."/>
            <person name="Dolezel J."/>
            <person name="Hendre P.S."/>
            <person name="Van Deynze A."/>
            <person name="Kumar P.L."/>
            <person name="Obidiegwu J.E."/>
            <person name="Bhattacharjee R."/>
            <person name="Rokhsar D.S."/>
        </authorList>
    </citation>
    <scope>NUCLEOTIDE SEQUENCE [LARGE SCALE GENOMIC DNA]</scope>
    <source>
        <strain evidence="2">cv. TDa95/00328</strain>
    </source>
</reference>
<evidence type="ECO:0000313" key="1">
    <source>
        <dbReference type="EMBL" id="KAH7690300.1"/>
    </source>
</evidence>
<accession>A0ACB7WP87</accession>
<evidence type="ECO:0000313" key="2">
    <source>
        <dbReference type="Proteomes" id="UP000827976"/>
    </source>
</evidence>
<comment type="caution">
    <text evidence="1">The sequence shown here is derived from an EMBL/GenBank/DDBJ whole genome shotgun (WGS) entry which is preliminary data.</text>
</comment>
<gene>
    <name evidence="1" type="ORF">IHE45_02G038500</name>
</gene>